<feature type="transmembrane region" description="Helical" evidence="6">
    <location>
        <begin position="119"/>
        <end position="142"/>
    </location>
</feature>
<evidence type="ECO:0000313" key="8">
    <source>
        <dbReference type="Proteomes" id="UP000046155"/>
    </source>
</evidence>
<evidence type="ECO:0000256" key="1">
    <source>
        <dbReference type="ARBA" id="ARBA00004651"/>
    </source>
</evidence>
<dbReference type="GO" id="GO:0005886">
    <property type="term" value="C:plasma membrane"/>
    <property type="evidence" value="ECO:0007669"/>
    <property type="project" value="UniProtKB-SubCell"/>
</dbReference>
<feature type="transmembrane region" description="Helical" evidence="6">
    <location>
        <begin position="241"/>
        <end position="264"/>
    </location>
</feature>
<dbReference type="InterPro" id="IPR050833">
    <property type="entry name" value="Poly_Biosynth_Transport"/>
</dbReference>
<reference evidence="8" key="1">
    <citation type="submission" date="2015-01" db="EMBL/GenBank/DDBJ databases">
        <authorList>
            <person name="Manzoor Shahid"/>
            <person name="Zubair Saima"/>
        </authorList>
    </citation>
    <scope>NUCLEOTIDE SEQUENCE [LARGE SCALE GENOMIC DNA]</scope>
    <source>
        <strain evidence="8">Sp3</strain>
    </source>
</reference>
<feature type="transmembrane region" description="Helical" evidence="6">
    <location>
        <begin position="365"/>
        <end position="384"/>
    </location>
</feature>
<feature type="transmembrane region" description="Helical" evidence="6">
    <location>
        <begin position="390"/>
        <end position="408"/>
    </location>
</feature>
<keyword evidence="3 6" id="KW-0812">Transmembrane</keyword>
<feature type="transmembrane region" description="Helical" evidence="6">
    <location>
        <begin position="276"/>
        <end position="297"/>
    </location>
</feature>
<keyword evidence="2" id="KW-1003">Cell membrane</keyword>
<evidence type="ECO:0000256" key="2">
    <source>
        <dbReference type="ARBA" id="ARBA00022475"/>
    </source>
</evidence>
<proteinExistence type="predicted"/>
<keyword evidence="8" id="KW-1185">Reference proteome</keyword>
<feature type="transmembrane region" description="Helical" evidence="6">
    <location>
        <begin position="27"/>
        <end position="56"/>
    </location>
</feature>
<keyword evidence="5 6" id="KW-0472">Membrane</keyword>
<dbReference type="Proteomes" id="UP000046155">
    <property type="component" value="Unassembled WGS sequence"/>
</dbReference>
<protein>
    <submittedName>
        <fullName evidence="7">Polysaccharide biosynthesis protein</fullName>
    </submittedName>
</protein>
<dbReference type="PANTHER" id="PTHR30250:SF11">
    <property type="entry name" value="O-ANTIGEN TRANSPORTER-RELATED"/>
    <property type="match status" value="1"/>
</dbReference>
<feature type="transmembrane region" description="Helical" evidence="6">
    <location>
        <begin position="92"/>
        <end position="112"/>
    </location>
</feature>
<sequence>MANLGLPYTLVRFLPGEQSKEIVRDGYYSVFTLVLVVSSIISIIMFLCADSIAGLLGCSGKMIWILSVILPVECLIGVCIAVLRAFQKINLYAFFIIIKTYGEVALIAYLLLVRKQGLVEVLIASLVIRVVIFIALFILIGFNINICIPRFSQIKEYLLFGLPTVPGNISSWVTNASDRYIIGYFLSTAYVGYYSPGYSLGGIIGMFAMPIGFIMPAVLSELYDTGRISQVKSYMKYTMKYFLLITIPAVFGLSILSKDLLLILSTPDIANNGYLVIPFISLGSLILGVTIIISQVLVLTKKTYISGTSWILTALINLLLNIIFVPRLGITAAAASTLLSYVFSLIFMGYYSLKYMKIDVDWLSIGKCTLAAIVMSVIICIFQGNVILKVVIGVAVYSLVAYLLKVVSPKEFGLLKEMVFTKAS</sequence>
<evidence type="ECO:0000256" key="5">
    <source>
        <dbReference type="ARBA" id="ARBA00023136"/>
    </source>
</evidence>
<dbReference type="PANTHER" id="PTHR30250">
    <property type="entry name" value="PST FAMILY PREDICTED COLANIC ACID TRANSPORTER"/>
    <property type="match status" value="1"/>
</dbReference>
<keyword evidence="4 6" id="KW-1133">Transmembrane helix</keyword>
<dbReference type="Pfam" id="PF13440">
    <property type="entry name" value="Polysacc_synt_3"/>
    <property type="match status" value="1"/>
</dbReference>
<feature type="transmembrane region" description="Helical" evidence="6">
    <location>
        <begin position="63"/>
        <end position="86"/>
    </location>
</feature>
<evidence type="ECO:0000256" key="4">
    <source>
        <dbReference type="ARBA" id="ARBA00022989"/>
    </source>
</evidence>
<dbReference type="AlphaFoldDB" id="A0A0B7MJR0"/>
<feature type="transmembrane region" description="Helical" evidence="6">
    <location>
        <begin position="330"/>
        <end position="353"/>
    </location>
</feature>
<feature type="transmembrane region" description="Helical" evidence="6">
    <location>
        <begin position="304"/>
        <end position="324"/>
    </location>
</feature>
<gene>
    <name evidence="7" type="ORF">SSCH_1830004</name>
</gene>
<comment type="subcellular location">
    <subcellularLocation>
        <location evidence="1">Cell membrane</location>
        <topology evidence="1">Multi-pass membrane protein</topology>
    </subcellularLocation>
</comment>
<feature type="transmembrane region" description="Helical" evidence="6">
    <location>
        <begin position="198"/>
        <end position="220"/>
    </location>
</feature>
<evidence type="ECO:0000313" key="7">
    <source>
        <dbReference type="EMBL" id="CEO88408.1"/>
    </source>
</evidence>
<organism evidence="7 8">
    <name type="scientific">Syntrophaceticus schinkii</name>
    <dbReference type="NCBI Taxonomy" id="499207"/>
    <lineage>
        <taxon>Bacteria</taxon>
        <taxon>Bacillati</taxon>
        <taxon>Bacillota</taxon>
        <taxon>Clostridia</taxon>
        <taxon>Thermoanaerobacterales</taxon>
        <taxon>Thermoanaerobacterales Family III. Incertae Sedis</taxon>
        <taxon>Syntrophaceticus</taxon>
    </lineage>
</organism>
<evidence type="ECO:0000256" key="6">
    <source>
        <dbReference type="SAM" id="Phobius"/>
    </source>
</evidence>
<accession>A0A0B7MJR0</accession>
<dbReference type="EMBL" id="CDRZ01000094">
    <property type="protein sequence ID" value="CEO88408.1"/>
    <property type="molecule type" value="Genomic_DNA"/>
</dbReference>
<name>A0A0B7MJR0_9FIRM</name>
<evidence type="ECO:0000256" key="3">
    <source>
        <dbReference type="ARBA" id="ARBA00022692"/>
    </source>
</evidence>